<evidence type="ECO:0000313" key="2">
    <source>
        <dbReference type="Proteomes" id="UP000193247"/>
    </source>
</evidence>
<evidence type="ECO:0000313" key="1">
    <source>
        <dbReference type="EMBL" id="OSC39102.1"/>
    </source>
</evidence>
<proteinExistence type="predicted"/>
<dbReference type="AlphaFoldDB" id="A0A1X2LR95"/>
<comment type="caution">
    <text evidence="1">The sequence shown here is derived from an EMBL/GenBank/DDBJ whole genome shotgun (WGS) entry which is preliminary data.</text>
</comment>
<reference evidence="1 2" key="1">
    <citation type="submission" date="2017-04" db="EMBL/GenBank/DDBJ databases">
        <title>The new phylogeny of genus Mycobacterium.</title>
        <authorList>
            <person name="Tortoli E."/>
            <person name="Trovato A."/>
            <person name="Cirillo D.M."/>
        </authorList>
    </citation>
    <scope>NUCLEOTIDE SEQUENCE [LARGE SCALE GENOMIC DNA]</scope>
    <source>
        <strain evidence="1 2">TBL 1200985</strain>
    </source>
</reference>
<organism evidence="1 2">
    <name type="scientific">Mycobacterium decipiens</name>
    <dbReference type="NCBI Taxonomy" id="1430326"/>
    <lineage>
        <taxon>Bacteria</taxon>
        <taxon>Bacillati</taxon>
        <taxon>Actinomycetota</taxon>
        <taxon>Actinomycetes</taxon>
        <taxon>Mycobacteriales</taxon>
        <taxon>Mycobacteriaceae</taxon>
        <taxon>Mycobacterium</taxon>
    </lineage>
</organism>
<keyword evidence="2" id="KW-1185">Reference proteome</keyword>
<protein>
    <submittedName>
        <fullName evidence="1">Uncharacterized protein</fullName>
    </submittedName>
</protein>
<sequence length="36" mass="3621">MLSAVSDMVIEVQACGPDIADGAGRIAQQMGSKVTA</sequence>
<dbReference type="Proteomes" id="UP000193247">
    <property type="component" value="Unassembled WGS sequence"/>
</dbReference>
<name>A0A1X2LR95_9MYCO</name>
<dbReference type="InterPro" id="IPR038232">
    <property type="entry name" value="PknH-like_Extracell_sf"/>
</dbReference>
<dbReference type="EMBL" id="NCXP01000028">
    <property type="protein sequence ID" value="OSC39102.1"/>
    <property type="molecule type" value="Genomic_DNA"/>
</dbReference>
<accession>A0A1X2LR95</accession>
<dbReference type="Gene3D" id="3.40.1000.70">
    <property type="entry name" value="PknH-like extracellular domain"/>
    <property type="match status" value="1"/>
</dbReference>
<dbReference type="OrthoDB" id="4737208at2"/>
<gene>
    <name evidence="1" type="ORF">B8W66_18340</name>
</gene>